<evidence type="ECO:0008006" key="4">
    <source>
        <dbReference type="Google" id="ProtNLM"/>
    </source>
</evidence>
<protein>
    <recommendedName>
        <fullName evidence="4">DUF2267 domain-containing protein</fullName>
    </recommendedName>
</protein>
<proteinExistence type="predicted"/>
<evidence type="ECO:0000313" key="2">
    <source>
        <dbReference type="EMBL" id="GAA4777101.1"/>
    </source>
</evidence>
<gene>
    <name evidence="2" type="ORF">GCM10023200_07360</name>
</gene>
<reference evidence="3" key="1">
    <citation type="journal article" date="2019" name="Int. J. Syst. Evol. Microbiol.">
        <title>The Global Catalogue of Microorganisms (GCM) 10K type strain sequencing project: providing services to taxonomists for standard genome sequencing and annotation.</title>
        <authorList>
            <consortium name="The Broad Institute Genomics Platform"/>
            <consortium name="The Broad Institute Genome Sequencing Center for Infectious Disease"/>
            <person name="Wu L."/>
            <person name="Ma J."/>
        </authorList>
    </citation>
    <scope>NUCLEOTIDE SEQUENCE [LARGE SCALE GENOMIC DNA]</scope>
    <source>
        <strain evidence="3">JCM 17979</strain>
    </source>
</reference>
<feature type="region of interest" description="Disordered" evidence="1">
    <location>
        <begin position="1"/>
        <end position="57"/>
    </location>
</feature>
<name>A0ABP9AAB4_9PSEU</name>
<evidence type="ECO:0000256" key="1">
    <source>
        <dbReference type="SAM" id="MobiDB-lite"/>
    </source>
</evidence>
<dbReference type="EMBL" id="BAABHO010000004">
    <property type="protein sequence ID" value="GAA4777101.1"/>
    <property type="molecule type" value="Genomic_DNA"/>
</dbReference>
<comment type="caution">
    <text evidence="2">The sequence shown here is derived from an EMBL/GenBank/DDBJ whole genome shotgun (WGS) entry which is preliminary data.</text>
</comment>
<dbReference type="InterPro" id="IPR018727">
    <property type="entry name" value="DUF2267"/>
</dbReference>
<organism evidence="2 3">
    <name type="scientific">Actinomycetospora chlora</name>
    <dbReference type="NCBI Taxonomy" id="663608"/>
    <lineage>
        <taxon>Bacteria</taxon>
        <taxon>Bacillati</taxon>
        <taxon>Actinomycetota</taxon>
        <taxon>Actinomycetes</taxon>
        <taxon>Pseudonocardiales</taxon>
        <taxon>Pseudonocardiaceae</taxon>
        <taxon>Actinomycetospora</taxon>
    </lineage>
</organism>
<evidence type="ECO:0000313" key="3">
    <source>
        <dbReference type="Proteomes" id="UP001500928"/>
    </source>
</evidence>
<sequence>MRPGPEWVPRDPPEPEGAIETMTTPPIQGDENPNDPNPANSSATLAAFSGQVQRRLGLETPSEAEVLVRSTLNELGKAVSSGLAQELTVSLPPELSAELRAQRPKDDAARSITKDAFVDAVSGHVTSVDAETVEHQVEQVLRLLREWLPEDQVDRTLEQLPGDLVALMR</sequence>
<dbReference type="Proteomes" id="UP001500928">
    <property type="component" value="Unassembled WGS sequence"/>
</dbReference>
<dbReference type="Pfam" id="PF10025">
    <property type="entry name" value="DUF2267"/>
    <property type="match status" value="1"/>
</dbReference>
<accession>A0ABP9AAB4</accession>
<dbReference type="Gene3D" id="1.10.490.110">
    <property type="entry name" value="Uncharacterized conserved protein DUF2267"/>
    <property type="match status" value="1"/>
</dbReference>
<keyword evidence="3" id="KW-1185">Reference proteome</keyword>
<dbReference type="InterPro" id="IPR038282">
    <property type="entry name" value="DUF2267_sf"/>
</dbReference>